<evidence type="ECO:0008006" key="3">
    <source>
        <dbReference type="Google" id="ProtNLM"/>
    </source>
</evidence>
<protein>
    <recommendedName>
        <fullName evidence="3">Acyl-CoA dehydrogenase</fullName>
    </recommendedName>
</protein>
<evidence type="ECO:0000313" key="2">
    <source>
        <dbReference type="Proteomes" id="UP000254425"/>
    </source>
</evidence>
<name>A0A345XJL6_9ACTN</name>
<organism evidence="1 2">
    <name type="scientific">Streptomyces armeniacus</name>
    <dbReference type="NCBI Taxonomy" id="83291"/>
    <lineage>
        <taxon>Bacteria</taxon>
        <taxon>Bacillati</taxon>
        <taxon>Actinomycetota</taxon>
        <taxon>Actinomycetes</taxon>
        <taxon>Kitasatosporales</taxon>
        <taxon>Streptomycetaceae</taxon>
        <taxon>Streptomyces</taxon>
    </lineage>
</organism>
<dbReference type="Proteomes" id="UP000254425">
    <property type="component" value="Chromosome"/>
</dbReference>
<keyword evidence="2" id="KW-1185">Reference proteome</keyword>
<dbReference type="KEGG" id="sarm:DVA86_03395"/>
<accession>A0A345XJL6</accession>
<gene>
    <name evidence="1" type="ORF">DVA86_03395</name>
</gene>
<dbReference type="RefSeq" id="WP_208875647.1">
    <property type="nucleotide sequence ID" value="NZ_CP031320.1"/>
</dbReference>
<proteinExistence type="predicted"/>
<dbReference type="AlphaFoldDB" id="A0A345XJL6"/>
<dbReference type="EMBL" id="CP031320">
    <property type="protein sequence ID" value="AXK31832.1"/>
    <property type="molecule type" value="Genomic_DNA"/>
</dbReference>
<reference evidence="1 2" key="1">
    <citation type="submission" date="2018-07" db="EMBL/GenBank/DDBJ databases">
        <title>Draft genome of the type strain Streptomyces armeniacus ATCC 15676.</title>
        <authorList>
            <person name="Labana P."/>
            <person name="Gosse J.T."/>
            <person name="Boddy C.N."/>
        </authorList>
    </citation>
    <scope>NUCLEOTIDE SEQUENCE [LARGE SCALE GENOMIC DNA]</scope>
    <source>
        <strain evidence="1 2">ATCC 15676</strain>
    </source>
</reference>
<evidence type="ECO:0000313" key="1">
    <source>
        <dbReference type="EMBL" id="AXK31832.1"/>
    </source>
</evidence>
<sequence length="523" mass="53483">MTGAGIPGPADFVPEGDGGRLRHAEELHRRVRAALVRDAPPDAGRGLAGCAAAVRVWAGGDRAQRRRTAALLLRGDRVAPAGGRDPAHDDYTAHSRTDGLLLSASRTAGPVPPGARAVLVTARHGAGGLGARAPGYEHSVLLLGPGQVPARGRSRELGGEAVVGEPGGGLELALLAARFTHGLYASVVGARLERLLDHALRAASAGTATTPARGEAATGAFLDLLVTDCLARCAARAVHFSGHWSAACAAAAGYVGVRLLTEAGYDLTTVLEEARLGSARPHRWYAHRLRTLAAPPWRDGAEVSPRAVLLARLPGCARGSGPFRGADGRLPEALFRPGAALPPLNLAGAESRPAHTAPDPLLASQAAQAARVAGAGDVGSHPGCGSTLAGLLGTLAEAADELAEACARLGTAGRLGPYARSLADRYALLVAATACTGVWWNAYAHGGPDFPAESCWLTAALHRVARHLGLGVSPEPPGPCLARVRRELLVRRAGGTGHGLWPVPRDGARLAPVAELRPAAPGG</sequence>